<reference evidence="2 3" key="1">
    <citation type="submission" date="2024-04" db="EMBL/GenBank/DDBJ databases">
        <title>Phyllosticta paracitricarpa is synonymous to the EU quarantine fungus P. citricarpa based on phylogenomic analyses.</title>
        <authorList>
            <consortium name="Lawrence Berkeley National Laboratory"/>
            <person name="Van Ingen-Buijs V.A."/>
            <person name="Van Westerhoven A.C."/>
            <person name="Haridas S."/>
            <person name="Skiadas P."/>
            <person name="Martin F."/>
            <person name="Groenewald J.Z."/>
            <person name="Crous P.W."/>
            <person name="Seidl M.F."/>
        </authorList>
    </citation>
    <scope>NUCLEOTIDE SEQUENCE [LARGE SCALE GENOMIC DNA]</scope>
    <source>
        <strain evidence="2 3">CBS 123371</strain>
    </source>
</reference>
<evidence type="ECO:0000256" key="1">
    <source>
        <dbReference type="SAM" id="MobiDB-lite"/>
    </source>
</evidence>
<dbReference type="Proteomes" id="UP001363622">
    <property type="component" value="Unassembled WGS sequence"/>
</dbReference>
<name>A0ABR1K7Z3_9PEZI</name>
<feature type="region of interest" description="Disordered" evidence="1">
    <location>
        <begin position="1"/>
        <end position="62"/>
    </location>
</feature>
<dbReference type="EMBL" id="JBBPHU010000017">
    <property type="protein sequence ID" value="KAK7509470.1"/>
    <property type="molecule type" value="Genomic_DNA"/>
</dbReference>
<proteinExistence type="predicted"/>
<gene>
    <name evidence="2" type="ORF">IWZ03DRAFT_363830</name>
</gene>
<comment type="caution">
    <text evidence="2">The sequence shown here is derived from an EMBL/GenBank/DDBJ whole genome shotgun (WGS) entry which is preliminary data.</text>
</comment>
<sequence>MATGKGLHAFSIEDKSKMATSGGKSACSWGRQSVDGNETMVARDGGSKQETRTESASQLDEPKGFKMPKWCLARAINERRVEVHQSRRAVPKQSWAGPDFERSTCNLQSFCDDGGNELCRTAKAKLDGEKGERIPPTLMEQAVGNEGEGEVFEGVVRGRRANFIGELQWVDSMASLTAKTELLVQNGEVRERASKDRFESEVQRLDSTARFDGKVRRQGSTARFDGKVRRQDSMASSTASFVFEFETTSRAEQRQSSFRLIWIWNAEQP</sequence>
<evidence type="ECO:0000313" key="2">
    <source>
        <dbReference type="EMBL" id="KAK7509470.1"/>
    </source>
</evidence>
<accession>A0ABR1K7Z3</accession>
<protein>
    <submittedName>
        <fullName evidence="2">Uncharacterized protein</fullName>
    </submittedName>
</protein>
<organism evidence="2 3">
    <name type="scientific">Phyllosticta citriasiana</name>
    <dbReference type="NCBI Taxonomy" id="595635"/>
    <lineage>
        <taxon>Eukaryota</taxon>
        <taxon>Fungi</taxon>
        <taxon>Dikarya</taxon>
        <taxon>Ascomycota</taxon>
        <taxon>Pezizomycotina</taxon>
        <taxon>Dothideomycetes</taxon>
        <taxon>Dothideomycetes incertae sedis</taxon>
        <taxon>Botryosphaeriales</taxon>
        <taxon>Phyllostictaceae</taxon>
        <taxon>Phyllosticta</taxon>
    </lineage>
</organism>
<keyword evidence="3" id="KW-1185">Reference proteome</keyword>
<evidence type="ECO:0000313" key="3">
    <source>
        <dbReference type="Proteomes" id="UP001363622"/>
    </source>
</evidence>